<dbReference type="Proteomes" id="UP001055811">
    <property type="component" value="Linkage Group LG07"/>
</dbReference>
<comment type="caution">
    <text evidence="1">The sequence shown here is derived from an EMBL/GenBank/DDBJ whole genome shotgun (WGS) entry which is preliminary data.</text>
</comment>
<reference evidence="1 2" key="2">
    <citation type="journal article" date="2022" name="Mol. Ecol. Resour.">
        <title>The genomes of chicory, endive, great burdock and yacon provide insights into Asteraceae paleo-polyploidization history and plant inulin production.</title>
        <authorList>
            <person name="Fan W."/>
            <person name="Wang S."/>
            <person name="Wang H."/>
            <person name="Wang A."/>
            <person name="Jiang F."/>
            <person name="Liu H."/>
            <person name="Zhao H."/>
            <person name="Xu D."/>
            <person name="Zhang Y."/>
        </authorList>
    </citation>
    <scope>NUCLEOTIDE SEQUENCE [LARGE SCALE GENOMIC DNA]</scope>
    <source>
        <strain evidence="2">cv. Punajuju</strain>
        <tissue evidence="1">Leaves</tissue>
    </source>
</reference>
<reference evidence="2" key="1">
    <citation type="journal article" date="2022" name="Mol. Ecol. Resour.">
        <title>The genomes of chicory, endive, great burdock and yacon provide insights into Asteraceae palaeo-polyploidization history and plant inulin production.</title>
        <authorList>
            <person name="Fan W."/>
            <person name="Wang S."/>
            <person name="Wang H."/>
            <person name="Wang A."/>
            <person name="Jiang F."/>
            <person name="Liu H."/>
            <person name="Zhao H."/>
            <person name="Xu D."/>
            <person name="Zhang Y."/>
        </authorList>
    </citation>
    <scope>NUCLEOTIDE SEQUENCE [LARGE SCALE GENOMIC DNA]</scope>
    <source>
        <strain evidence="2">cv. Punajuju</strain>
    </source>
</reference>
<evidence type="ECO:0000313" key="1">
    <source>
        <dbReference type="EMBL" id="KAI3707954.1"/>
    </source>
</evidence>
<dbReference type="EMBL" id="CM042015">
    <property type="protein sequence ID" value="KAI3707954.1"/>
    <property type="molecule type" value="Genomic_DNA"/>
</dbReference>
<keyword evidence="2" id="KW-1185">Reference proteome</keyword>
<proteinExistence type="predicted"/>
<sequence>MPQQTSSLTMFSSLSKKRWRPLPILQAKNAAKQEAMLCNIFPACHLSVSLISLCITSICKYAYNIYTNYLILAIPQRGFVSHSRFLENYDH</sequence>
<evidence type="ECO:0000313" key="2">
    <source>
        <dbReference type="Proteomes" id="UP001055811"/>
    </source>
</evidence>
<protein>
    <submittedName>
        <fullName evidence="1">Uncharacterized protein</fullName>
    </submittedName>
</protein>
<name>A0ACB9ACM5_CICIN</name>
<accession>A0ACB9ACM5</accession>
<gene>
    <name evidence="1" type="ORF">L2E82_36908</name>
</gene>
<organism evidence="1 2">
    <name type="scientific">Cichorium intybus</name>
    <name type="common">Chicory</name>
    <dbReference type="NCBI Taxonomy" id="13427"/>
    <lineage>
        <taxon>Eukaryota</taxon>
        <taxon>Viridiplantae</taxon>
        <taxon>Streptophyta</taxon>
        <taxon>Embryophyta</taxon>
        <taxon>Tracheophyta</taxon>
        <taxon>Spermatophyta</taxon>
        <taxon>Magnoliopsida</taxon>
        <taxon>eudicotyledons</taxon>
        <taxon>Gunneridae</taxon>
        <taxon>Pentapetalae</taxon>
        <taxon>asterids</taxon>
        <taxon>campanulids</taxon>
        <taxon>Asterales</taxon>
        <taxon>Asteraceae</taxon>
        <taxon>Cichorioideae</taxon>
        <taxon>Cichorieae</taxon>
        <taxon>Cichoriinae</taxon>
        <taxon>Cichorium</taxon>
    </lineage>
</organism>